<reference evidence="1 2" key="1">
    <citation type="journal article" date="2023" name="Plants (Basel)">
        <title>Bridging the Gap: Combining Genomics and Transcriptomics Approaches to Understand Stylosanthes scabra, an Orphan Legume from the Brazilian Caatinga.</title>
        <authorList>
            <person name="Ferreira-Neto J.R.C."/>
            <person name="da Silva M.D."/>
            <person name="Binneck E."/>
            <person name="de Melo N.F."/>
            <person name="da Silva R.H."/>
            <person name="de Melo A.L.T.M."/>
            <person name="Pandolfi V."/>
            <person name="Bustamante F.O."/>
            <person name="Brasileiro-Vidal A.C."/>
            <person name="Benko-Iseppon A.M."/>
        </authorList>
    </citation>
    <scope>NUCLEOTIDE SEQUENCE [LARGE SCALE GENOMIC DNA]</scope>
    <source>
        <tissue evidence="1">Leaves</tissue>
    </source>
</reference>
<proteinExistence type="predicted"/>
<protein>
    <submittedName>
        <fullName evidence="1">Uncharacterized protein</fullName>
    </submittedName>
</protein>
<organism evidence="1 2">
    <name type="scientific">Stylosanthes scabra</name>
    <dbReference type="NCBI Taxonomy" id="79078"/>
    <lineage>
        <taxon>Eukaryota</taxon>
        <taxon>Viridiplantae</taxon>
        <taxon>Streptophyta</taxon>
        <taxon>Embryophyta</taxon>
        <taxon>Tracheophyta</taxon>
        <taxon>Spermatophyta</taxon>
        <taxon>Magnoliopsida</taxon>
        <taxon>eudicotyledons</taxon>
        <taxon>Gunneridae</taxon>
        <taxon>Pentapetalae</taxon>
        <taxon>rosids</taxon>
        <taxon>fabids</taxon>
        <taxon>Fabales</taxon>
        <taxon>Fabaceae</taxon>
        <taxon>Papilionoideae</taxon>
        <taxon>50 kb inversion clade</taxon>
        <taxon>dalbergioids sensu lato</taxon>
        <taxon>Dalbergieae</taxon>
        <taxon>Pterocarpus clade</taxon>
        <taxon>Stylosanthes</taxon>
    </lineage>
</organism>
<keyword evidence="2" id="KW-1185">Reference proteome</keyword>
<sequence>MGFHCISKWATIFDYSATVISLINKPYQNAEEDNNAADATHAVVGPSSQLTVNLSDDITPLGDSESQDKDVNAAAVSTAIREIVPVVGAVIEVEGVEEERTQEDNTLERTQDGDSEIVYAPFEDPPTSVEEETTLNNFVQNM</sequence>
<dbReference type="EMBL" id="JASCZI010241662">
    <property type="protein sequence ID" value="MED6203900.1"/>
    <property type="molecule type" value="Genomic_DNA"/>
</dbReference>
<comment type="caution">
    <text evidence="1">The sequence shown here is derived from an EMBL/GenBank/DDBJ whole genome shotgun (WGS) entry which is preliminary data.</text>
</comment>
<gene>
    <name evidence="1" type="ORF">PIB30_003638</name>
</gene>
<dbReference type="Proteomes" id="UP001341840">
    <property type="component" value="Unassembled WGS sequence"/>
</dbReference>
<accession>A0ABU6Y3Q3</accession>
<evidence type="ECO:0000313" key="2">
    <source>
        <dbReference type="Proteomes" id="UP001341840"/>
    </source>
</evidence>
<name>A0ABU6Y3Q3_9FABA</name>
<evidence type="ECO:0000313" key="1">
    <source>
        <dbReference type="EMBL" id="MED6203900.1"/>
    </source>
</evidence>